<organism evidence="2 3">
    <name type="scientific">Tenggerimyces flavus</name>
    <dbReference type="NCBI Taxonomy" id="1708749"/>
    <lineage>
        <taxon>Bacteria</taxon>
        <taxon>Bacillati</taxon>
        <taxon>Actinomycetota</taxon>
        <taxon>Actinomycetes</taxon>
        <taxon>Propionibacteriales</taxon>
        <taxon>Nocardioidaceae</taxon>
        <taxon>Tenggerimyces</taxon>
    </lineage>
</organism>
<reference evidence="3" key="1">
    <citation type="journal article" date="2019" name="Int. J. Syst. Evol. Microbiol.">
        <title>The Global Catalogue of Microorganisms (GCM) 10K type strain sequencing project: providing services to taxonomists for standard genome sequencing and annotation.</title>
        <authorList>
            <consortium name="The Broad Institute Genomics Platform"/>
            <consortium name="The Broad Institute Genome Sequencing Center for Infectious Disease"/>
            <person name="Wu L."/>
            <person name="Ma J."/>
        </authorList>
    </citation>
    <scope>NUCLEOTIDE SEQUENCE [LARGE SCALE GENOMIC DNA]</scope>
    <source>
        <strain evidence="3">CGMCC 4.7241</strain>
    </source>
</reference>
<dbReference type="RefSeq" id="WP_205119025.1">
    <property type="nucleotide sequence ID" value="NZ_JAFBCM010000001.1"/>
</dbReference>
<evidence type="ECO:0000256" key="1">
    <source>
        <dbReference type="SAM" id="SignalP"/>
    </source>
</evidence>
<dbReference type="EMBL" id="JBHRZH010000025">
    <property type="protein sequence ID" value="MFC3764449.1"/>
    <property type="molecule type" value="Genomic_DNA"/>
</dbReference>
<evidence type="ECO:0008006" key="4">
    <source>
        <dbReference type="Google" id="ProtNLM"/>
    </source>
</evidence>
<feature type="chain" id="PRO_5047106442" description="Alpha-L-rhamnosidase six-hairpin glycosidase domain-containing protein" evidence="1">
    <location>
        <begin position="20"/>
        <end position="820"/>
    </location>
</feature>
<accession>A0ABV7YI30</accession>
<dbReference type="InterPro" id="IPR006311">
    <property type="entry name" value="TAT_signal"/>
</dbReference>
<comment type="caution">
    <text evidence="2">The sequence shown here is derived from an EMBL/GenBank/DDBJ whole genome shotgun (WGS) entry which is preliminary data.</text>
</comment>
<evidence type="ECO:0000313" key="2">
    <source>
        <dbReference type="EMBL" id="MFC3764449.1"/>
    </source>
</evidence>
<dbReference type="InterPro" id="IPR008928">
    <property type="entry name" value="6-hairpin_glycosidase_sf"/>
</dbReference>
<dbReference type="Gene3D" id="1.50.10.10">
    <property type="match status" value="1"/>
</dbReference>
<dbReference type="PROSITE" id="PS51318">
    <property type="entry name" value="TAT"/>
    <property type="match status" value="1"/>
</dbReference>
<protein>
    <recommendedName>
        <fullName evidence="4">Alpha-L-rhamnosidase six-hairpin glycosidase domain-containing protein</fullName>
    </recommendedName>
</protein>
<feature type="signal peptide" evidence="1">
    <location>
        <begin position="1"/>
        <end position="19"/>
    </location>
</feature>
<keyword evidence="3" id="KW-1185">Reference proteome</keyword>
<dbReference type="InterPro" id="IPR012341">
    <property type="entry name" value="6hp_glycosidase-like_sf"/>
</dbReference>
<dbReference type="Proteomes" id="UP001595699">
    <property type="component" value="Unassembled WGS sequence"/>
</dbReference>
<sequence length="820" mass="89251">MDRLSRRSFVALGGTAALAGGVVTAPPVAAAPAEPLAIAGPSGETDIDVAKAWWPNPRNVTAPIGWKDHLFRFNVLYNGTVIAAPCPLGRVTQGVLPFQGQGMQLDITPYGGWFEPPTFRYHQPMNGNFYLYREDYGHYGYGQQSWAANPTPVLQTDWAQRNGVTIRQTVFAHLRGGGDVATGQEPLFAWIRLSVVAADRPTAARVGVAIRVARPYISHQYPYTFQDGVVLTGFPDLADNLNGGWSAAMTLSGGRRGFKIWQPTGPYGAIFGTGPQPTWVQPDTSKSIFHIGVELDTVVGAHTDIVLACVSQNEAVLTEECELGYEAALAQADAYWTRQPATAAVVDTPETYVNEALRRNVQFTDLVAEKIPASNQYTYLTGSYGYDVLWTTPTSMSSHMFMDLLGQHESVARHLELYRSGQGTTPPPGPAYPATNPGYYGTPDHLKAVNWLTDHGAVMVAASTHALMTGDRTFITNWLPSLVKACDFIKTACAITGHNGVAGLPPPAVSTDEGDPVVSVWNMAWLYKGLMTTIRLLSRENHPRAAEFASLAATFKTRFLAAFDSFNANRPKWRHPDGNLYPIYSANLTAAGQGGFGEITLLDVGAMVLVWAGLMNANDQRMVKFCDYFRLGPNVAAYGDGSRKNALDRPALIHELSTCEPIYSWNVFHSWQLGDRARFLEGMYSQLAGAISPQTYVPFEHRTGMCSLPSVAATGAWLVRHAVVDDSIVEGELHLLRLCPLAWVSTSRDTRFLKMPTVHGPVDLTFRKTGATQLTLTWRGTWRLAPTKVLVYAPPGISTLVVNGTSYPVPSSGSVQVPVG</sequence>
<proteinExistence type="predicted"/>
<name>A0ABV7YI30_9ACTN</name>
<dbReference type="SUPFAM" id="SSF48208">
    <property type="entry name" value="Six-hairpin glycosidases"/>
    <property type="match status" value="1"/>
</dbReference>
<keyword evidence="1" id="KW-0732">Signal</keyword>
<evidence type="ECO:0000313" key="3">
    <source>
        <dbReference type="Proteomes" id="UP001595699"/>
    </source>
</evidence>
<gene>
    <name evidence="2" type="ORF">ACFOUW_26675</name>
</gene>